<dbReference type="EMBL" id="JBHFEH010000017">
    <property type="protein sequence ID" value="KAL2054064.1"/>
    <property type="molecule type" value="Genomic_DNA"/>
</dbReference>
<keyword evidence="2" id="KW-1185">Reference proteome</keyword>
<protein>
    <submittedName>
        <fullName evidence="1">Uncharacterized protein</fullName>
    </submittedName>
</protein>
<organism evidence="1 2">
    <name type="scientific">Lepraria finkii</name>
    <dbReference type="NCBI Taxonomy" id="1340010"/>
    <lineage>
        <taxon>Eukaryota</taxon>
        <taxon>Fungi</taxon>
        <taxon>Dikarya</taxon>
        <taxon>Ascomycota</taxon>
        <taxon>Pezizomycotina</taxon>
        <taxon>Lecanoromycetes</taxon>
        <taxon>OSLEUM clade</taxon>
        <taxon>Lecanoromycetidae</taxon>
        <taxon>Lecanorales</taxon>
        <taxon>Lecanorineae</taxon>
        <taxon>Stereocaulaceae</taxon>
        <taxon>Lepraria</taxon>
    </lineage>
</organism>
<dbReference type="Gene3D" id="3.30.70.100">
    <property type="match status" value="1"/>
</dbReference>
<comment type="caution">
    <text evidence="1">The sequence shown here is derived from an EMBL/GenBank/DDBJ whole genome shotgun (WGS) entry which is preliminary data.</text>
</comment>
<name>A0ABR4BB70_9LECA</name>
<gene>
    <name evidence="1" type="ORF">ABVK25_005603</name>
</gene>
<accession>A0ABR4BB70</accession>
<reference evidence="1 2" key="1">
    <citation type="submission" date="2024-09" db="EMBL/GenBank/DDBJ databases">
        <title>Rethinking Asexuality: The Enigmatic Case of Functional Sexual Genes in Lepraria (Stereocaulaceae).</title>
        <authorList>
            <person name="Doellman M."/>
            <person name="Sun Y."/>
            <person name="Barcenas-Pena A."/>
            <person name="Lumbsch H.T."/>
            <person name="Grewe F."/>
        </authorList>
    </citation>
    <scope>NUCLEOTIDE SEQUENCE [LARGE SCALE GENOMIC DNA]</scope>
    <source>
        <strain evidence="1 2">Grewe 0041</strain>
    </source>
</reference>
<proteinExistence type="predicted"/>
<dbReference type="Proteomes" id="UP001590951">
    <property type="component" value="Unassembled WGS sequence"/>
</dbReference>
<sequence length="116" mass="13521">MALVKTDDTLPQSNPQSDVIRVMAVYTSWHQHFELCKDMLERLAEYTEALERGTLVFNVLQENAQPGVGPDISRARDLITTAEFENRQAYAHHQRSPLRRGIEQALRTQRLFQWRL</sequence>
<evidence type="ECO:0000313" key="2">
    <source>
        <dbReference type="Proteomes" id="UP001590951"/>
    </source>
</evidence>
<evidence type="ECO:0000313" key="1">
    <source>
        <dbReference type="EMBL" id="KAL2054064.1"/>
    </source>
</evidence>